<organism evidence="1 2">
    <name type="scientific">Gloeobacter violaceus (strain ATCC 29082 / PCC 7421)</name>
    <dbReference type="NCBI Taxonomy" id="251221"/>
    <lineage>
        <taxon>Bacteria</taxon>
        <taxon>Bacillati</taxon>
        <taxon>Cyanobacteriota</taxon>
        <taxon>Cyanophyceae</taxon>
        <taxon>Gloeobacterales</taxon>
        <taxon>Gloeobacteraceae</taxon>
        <taxon>Gloeobacter</taxon>
    </lineage>
</organism>
<dbReference type="AlphaFoldDB" id="Q7NHW3"/>
<dbReference type="HOGENOM" id="CLU_121888_3_0_3"/>
<dbReference type="InterPro" id="IPR038282">
    <property type="entry name" value="DUF2267_sf"/>
</dbReference>
<gene>
    <name evidence="1" type="ordered locus">gll2422</name>
</gene>
<evidence type="ECO:0000313" key="1">
    <source>
        <dbReference type="EMBL" id="BAC90363.1"/>
    </source>
</evidence>
<reference evidence="1 2" key="2">
    <citation type="journal article" date="2003" name="DNA Res.">
        <title>Complete genome structure of Gloeobacter violaceus PCC 7421, a cyanobacterium that lacks thylakoids (supplement).</title>
        <authorList>
            <person name="Nakamura Y."/>
            <person name="Kaneko T."/>
            <person name="Sato S."/>
            <person name="Mimuro M."/>
            <person name="Miyashita H."/>
            <person name="Tsuchiya T."/>
            <person name="Sasamoto S."/>
            <person name="Watanabe A."/>
            <person name="Kawashima K."/>
            <person name="Kishida Y."/>
            <person name="Kiyokawa C."/>
            <person name="Kohara M."/>
            <person name="Matsumoto M."/>
            <person name="Matsuno A."/>
            <person name="Nakazaki N."/>
            <person name="Shimpo S."/>
            <person name="Takeuchi C."/>
            <person name="Yamada M."/>
            <person name="Tabata S."/>
        </authorList>
    </citation>
    <scope>NUCLEOTIDE SEQUENCE [LARGE SCALE GENOMIC DNA]</scope>
    <source>
        <strain evidence="2">ATCC 29082 / PCC 7421</strain>
    </source>
</reference>
<reference evidence="1 2" key="1">
    <citation type="journal article" date="2003" name="DNA Res.">
        <title>Complete genome structure of Gloeobacter violaceus PCC 7421, a cyanobacterium that lacks thylakoids.</title>
        <authorList>
            <person name="Nakamura Y."/>
            <person name="Kaneko T."/>
            <person name="Sato S."/>
            <person name="Mimuro M."/>
            <person name="Miyashita H."/>
            <person name="Tsuchiya T."/>
            <person name="Sasamoto S."/>
            <person name="Watanabe A."/>
            <person name="Kawashima K."/>
            <person name="Kishida Y."/>
            <person name="Kiyokawa C."/>
            <person name="Kohara M."/>
            <person name="Matsumoto M."/>
            <person name="Matsuno A."/>
            <person name="Nakazaki N."/>
            <person name="Shimpo S."/>
            <person name="Takeuchi C."/>
            <person name="Yamada M."/>
            <person name="Tabata S."/>
        </authorList>
    </citation>
    <scope>NUCLEOTIDE SEQUENCE [LARGE SCALE GENOMIC DNA]</scope>
    <source>
        <strain evidence="2">ATCC 29082 / PCC 7421</strain>
    </source>
</reference>
<dbReference type="Gene3D" id="1.10.490.110">
    <property type="entry name" value="Uncharacterized conserved protein DUF2267"/>
    <property type="match status" value="1"/>
</dbReference>
<accession>Q7NHW3</accession>
<dbReference type="InParanoid" id="Q7NHW3"/>
<dbReference type="STRING" id="251221.gene:10759919"/>
<dbReference type="InterPro" id="IPR018727">
    <property type="entry name" value="DUF2267"/>
</dbReference>
<dbReference type="PhylomeDB" id="Q7NHW3"/>
<dbReference type="Proteomes" id="UP000000557">
    <property type="component" value="Chromosome"/>
</dbReference>
<dbReference type="KEGG" id="gvi:gll2422"/>
<keyword evidence="2" id="KW-1185">Reference proteome</keyword>
<dbReference type="OrthoDB" id="952780at2"/>
<dbReference type="eggNOG" id="COG5502">
    <property type="taxonomic scope" value="Bacteria"/>
</dbReference>
<proteinExistence type="predicted"/>
<dbReference type="EnsemblBacteria" id="BAC90363">
    <property type="protein sequence ID" value="BAC90363"/>
    <property type="gene ID" value="BAC90363"/>
</dbReference>
<sequence length="155" mass="17252">MGGRLMEQAELASAYEQFFAKECLAMDHDQFVKKVRVEAGLDSQVQALSAIQAVLEILREHMAGREPHHLAAQLPQGIAAFLSPLENADARGERFALDEFYERIAQKAGIDVAEAERRARAVVEVLTEAVSEGEMRDVRGHFPKEYQQLFGVSVP</sequence>
<name>Q7NHW3_GLOVI</name>
<dbReference type="Pfam" id="PF10025">
    <property type="entry name" value="DUF2267"/>
    <property type="match status" value="1"/>
</dbReference>
<protein>
    <submittedName>
        <fullName evidence="1">Gll2422 protein</fullName>
    </submittedName>
</protein>
<evidence type="ECO:0000313" key="2">
    <source>
        <dbReference type="Proteomes" id="UP000000557"/>
    </source>
</evidence>
<dbReference type="EMBL" id="BA000045">
    <property type="protein sequence ID" value="BAC90363.1"/>
    <property type="molecule type" value="Genomic_DNA"/>
</dbReference>